<comment type="caution">
    <text evidence="1">The sequence shown here is derived from an EMBL/GenBank/DDBJ whole genome shotgun (WGS) entry which is preliminary data.</text>
</comment>
<keyword evidence="2" id="KW-1185">Reference proteome</keyword>
<reference evidence="2" key="1">
    <citation type="journal article" date="2023" name="Front. Plant Sci.">
        <title>Chromosomal-level genome assembly of Melastoma candidum provides insights into trichome evolution.</title>
        <authorList>
            <person name="Zhong Y."/>
            <person name="Wu W."/>
            <person name="Sun C."/>
            <person name="Zou P."/>
            <person name="Liu Y."/>
            <person name="Dai S."/>
            <person name="Zhou R."/>
        </authorList>
    </citation>
    <scope>NUCLEOTIDE SEQUENCE [LARGE SCALE GENOMIC DNA]</scope>
</reference>
<protein>
    <submittedName>
        <fullName evidence="1">Uncharacterized protein</fullName>
    </submittedName>
</protein>
<sequence length="502" mass="56001">MLYADGRDGVLETPSQQQQQETLPGFVGFDFWRDSGDDMLLMDPLGTFLNGQALPGQGLSLGLGMGDSSGIQIPPADSSDPVLGLASFMGPNPVINGSSMIIPPGGFDSFGYKRGIPESRYLKAAQQLLDEIVNVLKASHSPPDESNDENKSKILKEGDEGDSEDDPAAKTKDPIDNSSKLSEEERWELQDKLARLIAMLDEVDMRYNQYYHRMQIVKQSFDTVAGSGASKPYTVLALRRISHQFRCLRDAITGQIQATRKTLGEEDATAGTSISRLRYIDQQIKQQRAPVQLGMMQQHAWKPQRGLPESSVSTLRAWLFEHFLHPYPKDSDKALLARQTGLTRGQVSNWFINARVRLWKPMVEEIYKEEMGGLELDLDTLSEKATVSKSDDKSRYVKQAACSAEDLVRELDTDFRNEDESNTEHDTGPVRRAVSLSPDLQQRRGGCFLLPEAKKIDMVAVGNTDSFYTTQISSAAAETGIRRQKHKPRRSTTVAQNHQPMY</sequence>
<dbReference type="Proteomes" id="UP001057402">
    <property type="component" value="Chromosome 6"/>
</dbReference>
<organism evidence="1 2">
    <name type="scientific">Melastoma candidum</name>
    <dbReference type="NCBI Taxonomy" id="119954"/>
    <lineage>
        <taxon>Eukaryota</taxon>
        <taxon>Viridiplantae</taxon>
        <taxon>Streptophyta</taxon>
        <taxon>Embryophyta</taxon>
        <taxon>Tracheophyta</taxon>
        <taxon>Spermatophyta</taxon>
        <taxon>Magnoliopsida</taxon>
        <taxon>eudicotyledons</taxon>
        <taxon>Gunneridae</taxon>
        <taxon>Pentapetalae</taxon>
        <taxon>rosids</taxon>
        <taxon>malvids</taxon>
        <taxon>Myrtales</taxon>
        <taxon>Melastomataceae</taxon>
        <taxon>Melastomatoideae</taxon>
        <taxon>Melastomateae</taxon>
        <taxon>Melastoma</taxon>
    </lineage>
</organism>
<accession>A0ACB9QMD7</accession>
<name>A0ACB9QMD7_9MYRT</name>
<proteinExistence type="predicted"/>
<evidence type="ECO:0000313" key="1">
    <source>
        <dbReference type="EMBL" id="KAI4367269.1"/>
    </source>
</evidence>
<dbReference type="EMBL" id="CM042885">
    <property type="protein sequence ID" value="KAI4367269.1"/>
    <property type="molecule type" value="Genomic_DNA"/>
</dbReference>
<evidence type="ECO:0000313" key="2">
    <source>
        <dbReference type="Proteomes" id="UP001057402"/>
    </source>
</evidence>
<gene>
    <name evidence="1" type="ORF">MLD38_023026</name>
</gene>